<evidence type="ECO:0000313" key="2">
    <source>
        <dbReference type="EMBL" id="KAJ1215268.1"/>
    </source>
</evidence>
<keyword evidence="3" id="KW-1185">Reference proteome</keyword>
<reference evidence="2" key="1">
    <citation type="journal article" date="2022" name="bioRxiv">
        <title>Sequencing and chromosome-scale assembly of the giantPleurodeles waltlgenome.</title>
        <authorList>
            <person name="Brown T."/>
            <person name="Elewa A."/>
            <person name="Iarovenko S."/>
            <person name="Subramanian E."/>
            <person name="Araus A.J."/>
            <person name="Petzold A."/>
            <person name="Susuki M."/>
            <person name="Suzuki K.-i.T."/>
            <person name="Hayashi T."/>
            <person name="Toyoda A."/>
            <person name="Oliveira C."/>
            <person name="Osipova E."/>
            <person name="Leigh N.D."/>
            <person name="Simon A."/>
            <person name="Yun M.H."/>
        </authorList>
    </citation>
    <scope>NUCLEOTIDE SEQUENCE</scope>
    <source>
        <strain evidence="2">20211129_DDA</strain>
        <tissue evidence="2">Liver</tissue>
    </source>
</reference>
<feature type="compositionally biased region" description="Basic and acidic residues" evidence="1">
    <location>
        <begin position="46"/>
        <end position="115"/>
    </location>
</feature>
<gene>
    <name evidence="2" type="ORF">NDU88_002877</name>
</gene>
<dbReference type="EMBL" id="JANPWB010000001">
    <property type="protein sequence ID" value="KAJ1215268.1"/>
    <property type="molecule type" value="Genomic_DNA"/>
</dbReference>
<sequence length="227" mass="25576">MQKTPRQPKKTPLCGGTERRRNRYRQKPWKTAADPGEPNERAATLQEKRGFSRYRVRDKGNRAGGGRYEKGQERDNKGERHGEHWEEGKAKGGARHGEHWEERRQTESEKEKNSEESDAPFADWETYILHIYLPLAGALVAYIQTVVPGTQSVDGAPAGTAESPDGTEKTALSQAFLMAVTQGAYTKFAHKIDFVAIDNNLLHTDLHKVTEQLMTTEQNFSALQQEA</sequence>
<dbReference type="AlphaFoldDB" id="A0AAV7WMG4"/>
<name>A0AAV7WMG4_PLEWA</name>
<accession>A0AAV7WMG4</accession>
<proteinExistence type="predicted"/>
<evidence type="ECO:0000313" key="3">
    <source>
        <dbReference type="Proteomes" id="UP001066276"/>
    </source>
</evidence>
<dbReference type="Proteomes" id="UP001066276">
    <property type="component" value="Chromosome 1_1"/>
</dbReference>
<organism evidence="2 3">
    <name type="scientific">Pleurodeles waltl</name>
    <name type="common">Iberian ribbed newt</name>
    <dbReference type="NCBI Taxonomy" id="8319"/>
    <lineage>
        <taxon>Eukaryota</taxon>
        <taxon>Metazoa</taxon>
        <taxon>Chordata</taxon>
        <taxon>Craniata</taxon>
        <taxon>Vertebrata</taxon>
        <taxon>Euteleostomi</taxon>
        <taxon>Amphibia</taxon>
        <taxon>Batrachia</taxon>
        <taxon>Caudata</taxon>
        <taxon>Salamandroidea</taxon>
        <taxon>Salamandridae</taxon>
        <taxon>Pleurodelinae</taxon>
        <taxon>Pleurodeles</taxon>
    </lineage>
</organism>
<comment type="caution">
    <text evidence="2">The sequence shown here is derived from an EMBL/GenBank/DDBJ whole genome shotgun (WGS) entry which is preliminary data.</text>
</comment>
<feature type="region of interest" description="Disordered" evidence="1">
    <location>
        <begin position="1"/>
        <end position="118"/>
    </location>
</feature>
<evidence type="ECO:0000256" key="1">
    <source>
        <dbReference type="SAM" id="MobiDB-lite"/>
    </source>
</evidence>
<protein>
    <submittedName>
        <fullName evidence="2">Uncharacterized protein</fullName>
    </submittedName>
</protein>